<dbReference type="GO" id="GO:0005375">
    <property type="term" value="F:copper ion transmembrane transporter activity"/>
    <property type="evidence" value="ECO:0007669"/>
    <property type="project" value="UniProtKB-UniRule"/>
</dbReference>
<keyword evidence="5" id="KW-0813">Transport</keyword>
<comment type="similarity">
    <text evidence="5">Belongs to the copper transporter (Ctr) (TC 1.A.56) family. SLC31A subfamily.</text>
</comment>
<evidence type="ECO:0000313" key="7">
    <source>
        <dbReference type="Proteomes" id="UP000886523"/>
    </source>
</evidence>
<keyword evidence="5" id="KW-0187">Copper transport</keyword>
<dbReference type="Pfam" id="PF04145">
    <property type="entry name" value="Ctr"/>
    <property type="match status" value="1"/>
</dbReference>
<dbReference type="EMBL" id="MU128967">
    <property type="protein sequence ID" value="KAF9513873.1"/>
    <property type="molecule type" value="Genomic_DNA"/>
</dbReference>
<dbReference type="AlphaFoldDB" id="A0A9P6AXL0"/>
<accession>A0A9P6AXL0</accession>
<evidence type="ECO:0000256" key="1">
    <source>
        <dbReference type="ARBA" id="ARBA00004141"/>
    </source>
</evidence>
<sequence length="165" mass="17791">MNGMAMSMGPLPYLHFTDGDALWFAAWTPTSHGAIAGTCMALALLAILERLLAAVYGILNAEWNRRSHMAHEADNQSESMPFSGMEGSSSSLQLTTKASNRCRLPFISAHDIHRGTVFLVQSSVGYALMLAVMTWNASYIISVILGLGIGEALFGRFVTTTGPHI</sequence>
<dbReference type="InterPro" id="IPR007274">
    <property type="entry name" value="Cop_transporter"/>
</dbReference>
<name>A0A9P6AXL0_9AGAM</name>
<evidence type="ECO:0000313" key="6">
    <source>
        <dbReference type="EMBL" id="KAF9513873.1"/>
    </source>
</evidence>
<gene>
    <name evidence="6" type="ORF">BS47DRAFT_909210</name>
</gene>
<dbReference type="Proteomes" id="UP000886523">
    <property type="component" value="Unassembled WGS sequence"/>
</dbReference>
<keyword evidence="2 5" id="KW-0812">Transmembrane</keyword>
<evidence type="ECO:0000256" key="4">
    <source>
        <dbReference type="ARBA" id="ARBA00023136"/>
    </source>
</evidence>
<evidence type="ECO:0000256" key="2">
    <source>
        <dbReference type="ARBA" id="ARBA00022692"/>
    </source>
</evidence>
<keyword evidence="3 5" id="KW-1133">Transmembrane helix</keyword>
<reference evidence="6" key="1">
    <citation type="journal article" date="2020" name="Nat. Commun.">
        <title>Large-scale genome sequencing of mycorrhizal fungi provides insights into the early evolution of symbiotic traits.</title>
        <authorList>
            <person name="Miyauchi S."/>
            <person name="Kiss E."/>
            <person name="Kuo A."/>
            <person name="Drula E."/>
            <person name="Kohler A."/>
            <person name="Sanchez-Garcia M."/>
            <person name="Morin E."/>
            <person name="Andreopoulos B."/>
            <person name="Barry K.W."/>
            <person name="Bonito G."/>
            <person name="Buee M."/>
            <person name="Carver A."/>
            <person name="Chen C."/>
            <person name="Cichocki N."/>
            <person name="Clum A."/>
            <person name="Culley D."/>
            <person name="Crous P.W."/>
            <person name="Fauchery L."/>
            <person name="Girlanda M."/>
            <person name="Hayes R.D."/>
            <person name="Keri Z."/>
            <person name="LaButti K."/>
            <person name="Lipzen A."/>
            <person name="Lombard V."/>
            <person name="Magnuson J."/>
            <person name="Maillard F."/>
            <person name="Murat C."/>
            <person name="Nolan M."/>
            <person name="Ohm R.A."/>
            <person name="Pangilinan J."/>
            <person name="Pereira M.F."/>
            <person name="Perotto S."/>
            <person name="Peter M."/>
            <person name="Pfister S."/>
            <person name="Riley R."/>
            <person name="Sitrit Y."/>
            <person name="Stielow J.B."/>
            <person name="Szollosi G."/>
            <person name="Zifcakova L."/>
            <person name="Stursova M."/>
            <person name="Spatafora J.W."/>
            <person name="Tedersoo L."/>
            <person name="Vaario L.M."/>
            <person name="Yamada A."/>
            <person name="Yan M."/>
            <person name="Wang P."/>
            <person name="Xu J."/>
            <person name="Bruns T."/>
            <person name="Baldrian P."/>
            <person name="Vilgalys R."/>
            <person name="Dunand C."/>
            <person name="Henrissat B."/>
            <person name="Grigoriev I.V."/>
            <person name="Hibbett D."/>
            <person name="Nagy L.G."/>
            <person name="Martin F.M."/>
        </authorList>
    </citation>
    <scope>NUCLEOTIDE SEQUENCE</scope>
    <source>
        <strain evidence="6">UP504</strain>
    </source>
</reference>
<feature type="transmembrane region" description="Helical" evidence="5">
    <location>
        <begin position="34"/>
        <end position="59"/>
    </location>
</feature>
<protein>
    <recommendedName>
        <fullName evidence="5">Copper transport protein</fullName>
    </recommendedName>
</protein>
<dbReference type="OrthoDB" id="73901at2759"/>
<keyword evidence="5" id="KW-0406">Ion transport</keyword>
<dbReference type="PANTHER" id="PTHR12483">
    <property type="entry name" value="SOLUTE CARRIER FAMILY 31 COPPER TRANSPORTERS"/>
    <property type="match status" value="1"/>
</dbReference>
<dbReference type="GO" id="GO:0005886">
    <property type="term" value="C:plasma membrane"/>
    <property type="evidence" value="ECO:0007669"/>
    <property type="project" value="TreeGrafter"/>
</dbReference>
<evidence type="ECO:0000256" key="5">
    <source>
        <dbReference type="RuleBase" id="RU367022"/>
    </source>
</evidence>
<dbReference type="PANTHER" id="PTHR12483:SF27">
    <property type="entry name" value="COPPER TRANSPORT PROTEIN CTR1"/>
    <property type="match status" value="1"/>
</dbReference>
<comment type="caution">
    <text evidence="6">The sequence shown here is derived from an EMBL/GenBank/DDBJ whole genome shotgun (WGS) entry which is preliminary data.</text>
</comment>
<proteinExistence type="inferred from homology"/>
<keyword evidence="4 5" id="KW-0472">Membrane</keyword>
<organism evidence="6 7">
    <name type="scientific">Hydnum rufescens UP504</name>
    <dbReference type="NCBI Taxonomy" id="1448309"/>
    <lineage>
        <taxon>Eukaryota</taxon>
        <taxon>Fungi</taxon>
        <taxon>Dikarya</taxon>
        <taxon>Basidiomycota</taxon>
        <taxon>Agaricomycotina</taxon>
        <taxon>Agaricomycetes</taxon>
        <taxon>Cantharellales</taxon>
        <taxon>Hydnaceae</taxon>
        <taxon>Hydnum</taxon>
    </lineage>
</organism>
<keyword evidence="5" id="KW-0186">Copper</keyword>
<keyword evidence="7" id="KW-1185">Reference proteome</keyword>
<comment type="subcellular location">
    <subcellularLocation>
        <location evidence="1 5">Membrane</location>
        <topology evidence="1 5">Multi-pass membrane protein</topology>
    </subcellularLocation>
</comment>
<evidence type="ECO:0000256" key="3">
    <source>
        <dbReference type="ARBA" id="ARBA00022989"/>
    </source>
</evidence>